<organism evidence="6 7">
    <name type="scientific">Albula goreensis</name>
    <dbReference type="NCBI Taxonomy" id="1534307"/>
    <lineage>
        <taxon>Eukaryota</taxon>
        <taxon>Metazoa</taxon>
        <taxon>Chordata</taxon>
        <taxon>Craniata</taxon>
        <taxon>Vertebrata</taxon>
        <taxon>Euteleostomi</taxon>
        <taxon>Actinopterygii</taxon>
        <taxon>Neopterygii</taxon>
        <taxon>Teleostei</taxon>
        <taxon>Albuliformes</taxon>
        <taxon>Albulidae</taxon>
        <taxon>Albula</taxon>
    </lineage>
</organism>
<dbReference type="GO" id="GO:0005634">
    <property type="term" value="C:nucleus"/>
    <property type="evidence" value="ECO:0007669"/>
    <property type="project" value="TreeGrafter"/>
</dbReference>
<evidence type="ECO:0000256" key="4">
    <source>
        <dbReference type="ARBA" id="ARBA00038161"/>
    </source>
</evidence>
<dbReference type="PANTHER" id="PTHR24217">
    <property type="entry name" value="PUTATIVE-RELATED"/>
    <property type="match status" value="1"/>
</dbReference>
<dbReference type="EMBL" id="JAERUA010000019">
    <property type="protein sequence ID" value="KAI1887083.1"/>
    <property type="molecule type" value="Genomic_DNA"/>
</dbReference>
<gene>
    <name evidence="6" type="ORF">AGOR_G00202470</name>
</gene>
<sequence length="801" mass="84701">MGDTQLLVVPGWAPSPGRNSGAAFLKAGSTRVAREPTPPHRVNGMPSLTSPTGTDGDRDTLYAELNRGESVQDKQVKEARSKCRSIAALLTDAPNPHSKGVLMFKKRRQRAKKYTLTCFGSVEGNLQRNGEDEDDEEGIIPGSESELDEDGFTSAPESGWDSDYLDILERKTPTSGLGEPDSPGLTGISGKGAQLFEQQRKKAEERVAAAAAPMSEGTEVLPAQGPMTVAPVMPAVPATPAAPTTPITPTTTVNYSMMNGDSTVVSRASMVMSPPLVNGVGAGPTGSSLNRTAQPFAAGFVTHRATTTPVVFRPNIAKKSPPMQISTPTPTPFSAPPSYLPSQPLPAVNPPTPAPKVSFNPYVTVATTTPSPPALASHTPVVTQYPTANGNSAEALASREQRISVPAARTGILQEARRRGSKKPMFGPVEEKKTNSPNPELLSLVQNLDERPRAGAEAGFESGPEEDFLNLGAEACNFMQAQKNRLPPPVAPKPYTAPEGPQIPQMGGKGAELFARRQSRMDRYVVDRTAPTAPPTSPGQPRQPSPTPSLPSHWKYSSNIRAPPPISYNPLLSPSCPPGAQRGSRASEANKASKKNGAQKQAVKALDVMNRQPYQLNSAMFTYGGGTAAAPTYNLSQTSSLTAPKQVPIKAARVYNIKRFSTPTPMSAPASLTPSVIAPRSATTLGEPMWRSDIASPPPGPLSPPPAPTGALPELPKIYTAPIPNPVPIPAPVHTLASAYDPLQSARQRFKSAPELSPLSSTPLRSAMSGSSPAIRVPRPRFSTSSMGIQANVWRPGSVHY</sequence>
<protein>
    <recommendedName>
        <fullName evidence="8">Synaptopodin 2-like protein</fullName>
    </recommendedName>
</protein>
<feature type="region of interest" description="Disordered" evidence="5">
    <location>
        <begin position="171"/>
        <end position="190"/>
    </location>
</feature>
<evidence type="ECO:0000256" key="5">
    <source>
        <dbReference type="SAM" id="MobiDB-lite"/>
    </source>
</evidence>
<dbReference type="InterPro" id="IPR051976">
    <property type="entry name" value="Synaptopodin_domain"/>
</dbReference>
<comment type="caution">
    <text evidence="6">The sequence shown here is derived from an EMBL/GenBank/DDBJ whole genome shotgun (WGS) entry which is preliminary data.</text>
</comment>
<accession>A0A8T3CPQ4</accession>
<evidence type="ECO:0008006" key="8">
    <source>
        <dbReference type="Google" id="ProtNLM"/>
    </source>
</evidence>
<evidence type="ECO:0000313" key="6">
    <source>
        <dbReference type="EMBL" id="KAI1887083.1"/>
    </source>
</evidence>
<name>A0A8T3CPQ4_9TELE</name>
<feature type="compositionally biased region" description="Pro residues" evidence="5">
    <location>
        <begin position="329"/>
        <end position="339"/>
    </location>
</feature>
<dbReference type="OrthoDB" id="445995at2759"/>
<dbReference type="PANTHER" id="PTHR24217:SF10">
    <property type="entry name" value="SYNAPTOPODIN 2-LIKE PROTEIN"/>
    <property type="match status" value="1"/>
</dbReference>
<feature type="compositionally biased region" description="Polar residues" evidence="5">
    <location>
        <begin position="758"/>
        <end position="772"/>
    </location>
</feature>
<keyword evidence="3" id="KW-0597">Phosphoprotein</keyword>
<keyword evidence="7" id="KW-1185">Reference proteome</keyword>
<feature type="region of interest" description="Disordered" evidence="5">
    <location>
        <begin position="484"/>
        <end position="508"/>
    </location>
</feature>
<feature type="compositionally biased region" description="Pro residues" evidence="5">
    <location>
        <begin position="532"/>
        <end position="549"/>
    </location>
</feature>
<reference evidence="6" key="1">
    <citation type="submission" date="2021-01" db="EMBL/GenBank/DDBJ databases">
        <authorList>
            <person name="Zahm M."/>
            <person name="Roques C."/>
            <person name="Cabau C."/>
            <person name="Klopp C."/>
            <person name="Donnadieu C."/>
            <person name="Jouanno E."/>
            <person name="Lampietro C."/>
            <person name="Louis A."/>
            <person name="Herpin A."/>
            <person name="Echchiki A."/>
            <person name="Berthelot C."/>
            <person name="Parey E."/>
            <person name="Roest-Crollius H."/>
            <person name="Braasch I."/>
            <person name="Postlethwait J."/>
            <person name="Bobe J."/>
            <person name="Montfort J."/>
            <person name="Bouchez O."/>
            <person name="Begum T."/>
            <person name="Mejri S."/>
            <person name="Adams A."/>
            <person name="Chen W.-J."/>
            <person name="Guiguen Y."/>
        </authorList>
    </citation>
    <scope>NUCLEOTIDE SEQUENCE</scope>
    <source>
        <tissue evidence="6">Blood</tissue>
    </source>
</reference>
<dbReference type="GO" id="GO:0015629">
    <property type="term" value="C:actin cytoskeleton"/>
    <property type="evidence" value="ECO:0007669"/>
    <property type="project" value="TreeGrafter"/>
</dbReference>
<dbReference type="GO" id="GO:0030018">
    <property type="term" value="C:Z disc"/>
    <property type="evidence" value="ECO:0007669"/>
    <property type="project" value="TreeGrafter"/>
</dbReference>
<evidence type="ECO:0000313" key="7">
    <source>
        <dbReference type="Proteomes" id="UP000829720"/>
    </source>
</evidence>
<comment type="similarity">
    <text evidence="4">Belongs to the synaptopodin family.</text>
</comment>
<evidence type="ECO:0000256" key="2">
    <source>
        <dbReference type="ARBA" id="ARBA00022490"/>
    </source>
</evidence>
<proteinExistence type="inferred from homology"/>
<evidence type="ECO:0000256" key="1">
    <source>
        <dbReference type="ARBA" id="ARBA00004496"/>
    </source>
</evidence>
<keyword evidence="2" id="KW-0963">Cytoplasm</keyword>
<feature type="region of interest" description="Disordered" evidence="5">
    <location>
        <begin position="29"/>
        <end position="60"/>
    </location>
</feature>
<dbReference type="AlphaFoldDB" id="A0A8T3CPQ4"/>
<evidence type="ECO:0000256" key="3">
    <source>
        <dbReference type="ARBA" id="ARBA00022553"/>
    </source>
</evidence>
<feature type="region of interest" description="Disordered" evidence="5">
    <location>
        <begin position="318"/>
        <end position="339"/>
    </location>
</feature>
<feature type="region of interest" description="Disordered" evidence="5">
    <location>
        <begin position="529"/>
        <end position="602"/>
    </location>
</feature>
<feature type="region of interest" description="Disordered" evidence="5">
    <location>
        <begin position="414"/>
        <end position="440"/>
    </location>
</feature>
<dbReference type="GO" id="GO:0003779">
    <property type="term" value="F:actin binding"/>
    <property type="evidence" value="ECO:0007669"/>
    <property type="project" value="TreeGrafter"/>
</dbReference>
<dbReference type="Proteomes" id="UP000829720">
    <property type="component" value="Unassembled WGS sequence"/>
</dbReference>
<comment type="subcellular location">
    <subcellularLocation>
        <location evidence="1">Cytoplasm</location>
    </subcellularLocation>
</comment>
<feature type="region of interest" description="Disordered" evidence="5">
    <location>
        <begin position="122"/>
        <end position="163"/>
    </location>
</feature>
<dbReference type="GO" id="GO:0032233">
    <property type="term" value="P:positive regulation of actin filament bundle assembly"/>
    <property type="evidence" value="ECO:0007669"/>
    <property type="project" value="TreeGrafter"/>
</dbReference>
<feature type="region of interest" description="Disordered" evidence="5">
    <location>
        <begin position="752"/>
        <end position="781"/>
    </location>
</feature>